<evidence type="ECO:0000313" key="5">
    <source>
        <dbReference type="Proteomes" id="UP000066014"/>
    </source>
</evidence>
<comment type="function">
    <text evidence="1">Required for O(2)-independent ubiquinone (coenzyme Q) biosynthesis. Likely functions as an accessory factor.</text>
</comment>
<dbReference type="AlphaFoldDB" id="A0A060NTU2"/>
<reference evidence="4 5" key="1">
    <citation type="journal article" date="2014" name="Nat. Commun.">
        <title>Physiological and genomic features of highly alkaliphilic hydrogen-utilizing Betaproteobacteria from a continental serpentinizing site.</title>
        <authorList>
            <person name="Suzuki S."/>
            <person name="Kuenen J.G."/>
            <person name="Schipper K."/>
            <person name="van der Velde S."/>
            <person name="Ishii S."/>
            <person name="Wu A."/>
            <person name="Sorokin D.Y."/>
            <person name="Tenney A."/>
            <person name="Meng X.Y."/>
            <person name="Morrill P.L."/>
            <person name="Kamagata Y."/>
            <person name="Muyzer G."/>
            <person name="Nealson K.H."/>
        </authorList>
    </citation>
    <scope>NUCLEOTIDE SEQUENCE [LARGE SCALE GENOMIC DNA]</scope>
    <source>
        <strain evidence="4 5">B1</strain>
    </source>
</reference>
<evidence type="ECO:0000256" key="2">
    <source>
        <dbReference type="SAM" id="MobiDB-lite"/>
    </source>
</evidence>
<dbReference type="RefSeq" id="WP_082027131.1">
    <property type="nucleotide sequence ID" value="NZ_AP014569.1"/>
</dbReference>
<feature type="region of interest" description="Disordered" evidence="2">
    <location>
        <begin position="163"/>
        <end position="183"/>
    </location>
</feature>
<dbReference type="KEGG" id="cbab:SMCB_0076"/>
<dbReference type="InterPro" id="IPR016830">
    <property type="entry name" value="UbiT"/>
</dbReference>
<dbReference type="InterPro" id="IPR003033">
    <property type="entry name" value="SCP2_sterol-bd_dom"/>
</dbReference>
<dbReference type="SUPFAM" id="SSF55718">
    <property type="entry name" value="SCP-like"/>
    <property type="match status" value="1"/>
</dbReference>
<comment type="pathway">
    <text evidence="1">Cofactor biosynthesis; ubiquinone biosynthesis.</text>
</comment>
<proteinExistence type="inferred from homology"/>
<gene>
    <name evidence="1" type="primary">ubiT</name>
    <name evidence="4" type="ORF">SMCB_0076</name>
</gene>
<name>A0A060NTU2_9BURK</name>
<dbReference type="HAMAP" id="MF_02231">
    <property type="entry name" value="UbiT"/>
    <property type="match status" value="1"/>
</dbReference>
<dbReference type="Proteomes" id="UP000066014">
    <property type="component" value="Chromosome"/>
</dbReference>
<organism evidence="4 5">
    <name type="scientific">Serpentinimonas maccroryi</name>
    <dbReference type="NCBI Taxonomy" id="1458426"/>
    <lineage>
        <taxon>Bacteria</taxon>
        <taxon>Pseudomonadati</taxon>
        <taxon>Pseudomonadota</taxon>
        <taxon>Betaproteobacteria</taxon>
        <taxon>Burkholderiales</taxon>
        <taxon>Comamonadaceae</taxon>
        <taxon>Serpentinimonas</taxon>
    </lineage>
</organism>
<dbReference type="GO" id="GO:0006744">
    <property type="term" value="P:ubiquinone biosynthetic process"/>
    <property type="evidence" value="ECO:0007669"/>
    <property type="project" value="UniProtKB-UniRule"/>
</dbReference>
<dbReference type="HOGENOM" id="CLU_111894_0_0_4"/>
<evidence type="ECO:0000256" key="1">
    <source>
        <dbReference type="HAMAP-Rule" id="MF_02231"/>
    </source>
</evidence>
<sequence length="183" mass="20165">MNPSLAPAARPRVPAPLAAVLSRLPRYPGSLLLVLGLNAVLARQLPPDVAAHMQGKRFCIQVRDAGLRFDFAWQRSLFLPCAPQPEPDLTLSADACDLLRLAQRLDDPDTLFFNRRLSLQGDTELGLVVKNALDALDWPLFGHADWTPPALLQRLRQRLDARCATAPPPPRAPSRPAPHEQAQ</sequence>
<protein>
    <recommendedName>
        <fullName evidence="1">Ubiquinone biosynthesis accessory factor UbiT</fullName>
    </recommendedName>
</protein>
<accession>A0A060NTU2</accession>
<dbReference type="InterPro" id="IPR036527">
    <property type="entry name" value="SCP2_sterol-bd_dom_sf"/>
</dbReference>
<dbReference type="OrthoDB" id="5292463at2"/>
<dbReference type="EMBL" id="AP014569">
    <property type="protein sequence ID" value="BAO82304.1"/>
    <property type="molecule type" value="Genomic_DNA"/>
</dbReference>
<dbReference type="STRING" id="1458426.SMCB_0076"/>
<keyword evidence="1" id="KW-0831">Ubiquinone biosynthesis</keyword>
<evidence type="ECO:0000259" key="3">
    <source>
        <dbReference type="Pfam" id="PF02036"/>
    </source>
</evidence>
<evidence type="ECO:0000313" key="4">
    <source>
        <dbReference type="EMBL" id="BAO82304.1"/>
    </source>
</evidence>
<dbReference type="Pfam" id="PF02036">
    <property type="entry name" value="SCP2"/>
    <property type="match status" value="1"/>
</dbReference>
<feature type="compositionally biased region" description="Pro residues" evidence="2">
    <location>
        <begin position="166"/>
        <end position="176"/>
    </location>
</feature>
<comment type="similarity">
    <text evidence="1">Belongs to the UbiT family.</text>
</comment>
<feature type="domain" description="SCP2" evidence="3">
    <location>
        <begin position="47"/>
        <end position="134"/>
    </location>
</feature>
<dbReference type="UniPathway" id="UPA00232"/>
<keyword evidence="5" id="KW-1185">Reference proteome</keyword>